<protein>
    <submittedName>
        <fullName evidence="7">ABC transporter ATP-binding protein</fullName>
    </submittedName>
</protein>
<evidence type="ECO:0000313" key="8">
    <source>
        <dbReference type="Proteomes" id="UP001081071"/>
    </source>
</evidence>
<evidence type="ECO:0000256" key="4">
    <source>
        <dbReference type="ARBA" id="ARBA00022840"/>
    </source>
</evidence>
<evidence type="ECO:0000256" key="3">
    <source>
        <dbReference type="ARBA" id="ARBA00022741"/>
    </source>
</evidence>
<evidence type="ECO:0000256" key="2">
    <source>
        <dbReference type="ARBA" id="ARBA00022448"/>
    </source>
</evidence>
<evidence type="ECO:0000313" key="7">
    <source>
        <dbReference type="EMBL" id="MCZ4517142.1"/>
    </source>
</evidence>
<keyword evidence="8" id="KW-1185">Reference proteome</keyword>
<evidence type="ECO:0000259" key="6">
    <source>
        <dbReference type="PROSITE" id="PS50893"/>
    </source>
</evidence>
<gene>
    <name evidence="7" type="ORF">O4220_01345</name>
</gene>
<dbReference type="PANTHER" id="PTHR42711:SF17">
    <property type="entry name" value="ABC TRANSPORTER ATP-BINDING PROTEIN"/>
    <property type="match status" value="1"/>
</dbReference>
<dbReference type="InterPro" id="IPR003439">
    <property type="entry name" value="ABC_transporter-like_ATP-bd"/>
</dbReference>
<feature type="domain" description="ABC transporter" evidence="6">
    <location>
        <begin position="20"/>
        <end position="247"/>
    </location>
</feature>
<dbReference type="SUPFAM" id="SSF52540">
    <property type="entry name" value="P-loop containing nucleoside triphosphate hydrolases"/>
    <property type="match status" value="1"/>
</dbReference>
<evidence type="ECO:0000256" key="5">
    <source>
        <dbReference type="ARBA" id="ARBA00023251"/>
    </source>
</evidence>
<dbReference type="InterPro" id="IPR003593">
    <property type="entry name" value="AAA+_ATPase"/>
</dbReference>
<keyword evidence="4 7" id="KW-0067">ATP-binding</keyword>
<evidence type="ECO:0000256" key="1">
    <source>
        <dbReference type="ARBA" id="ARBA00004202"/>
    </source>
</evidence>
<dbReference type="RefSeq" id="WP_269601753.1">
    <property type="nucleotide sequence ID" value="NZ_JAPWIJ010000001.1"/>
</dbReference>
<dbReference type="GO" id="GO:0005524">
    <property type="term" value="F:ATP binding"/>
    <property type="evidence" value="ECO:0007669"/>
    <property type="project" value="UniProtKB-KW"/>
</dbReference>
<dbReference type="CDD" id="cd03230">
    <property type="entry name" value="ABC_DR_subfamily_A"/>
    <property type="match status" value="1"/>
</dbReference>
<dbReference type="InterPro" id="IPR027417">
    <property type="entry name" value="P-loop_NTPase"/>
</dbReference>
<dbReference type="SMART" id="SM00382">
    <property type="entry name" value="AAA"/>
    <property type="match status" value="1"/>
</dbReference>
<accession>A0ABT4M869</accession>
<dbReference type="Gene3D" id="3.40.50.300">
    <property type="entry name" value="P-loop containing nucleotide triphosphate hydrolases"/>
    <property type="match status" value="1"/>
</dbReference>
<dbReference type="InterPro" id="IPR050763">
    <property type="entry name" value="ABC_transporter_ATP-binding"/>
</dbReference>
<dbReference type="EMBL" id="JAPWIJ010000001">
    <property type="protein sequence ID" value="MCZ4517142.1"/>
    <property type="molecule type" value="Genomic_DNA"/>
</dbReference>
<dbReference type="Pfam" id="PF00005">
    <property type="entry name" value="ABC_tran"/>
    <property type="match status" value="1"/>
</dbReference>
<comment type="subcellular location">
    <subcellularLocation>
        <location evidence="1">Cell membrane</location>
        <topology evidence="1">Peripheral membrane protein</topology>
    </subcellularLocation>
</comment>
<dbReference type="PANTHER" id="PTHR42711">
    <property type="entry name" value="ABC TRANSPORTER ATP-BINDING PROTEIN"/>
    <property type="match status" value="1"/>
</dbReference>
<organism evidence="7 8">
    <name type="scientific">Rhodococcus ruber</name>
    <dbReference type="NCBI Taxonomy" id="1830"/>
    <lineage>
        <taxon>Bacteria</taxon>
        <taxon>Bacillati</taxon>
        <taxon>Actinomycetota</taxon>
        <taxon>Actinomycetes</taxon>
        <taxon>Mycobacteriales</taxon>
        <taxon>Nocardiaceae</taxon>
        <taxon>Rhodococcus</taxon>
    </lineage>
</organism>
<proteinExistence type="predicted"/>
<reference evidence="7" key="1">
    <citation type="submission" date="2022-12" db="EMBL/GenBank/DDBJ databases">
        <authorList>
            <person name="Krivoruchko A.V."/>
            <person name="Elkin A."/>
        </authorList>
    </citation>
    <scope>NUCLEOTIDE SEQUENCE</scope>
    <source>
        <strain evidence="7">IEGM 1391</strain>
    </source>
</reference>
<sequence>MITQNSTRTEAVGTETALAVHATGVHKSFSDSTGSKFRAVRELNLSIPRGQVVAFLGPNGAGKSTTIDMILGLTEPDGGTIEVLGTDPLTAASTGRSAAVLQSGGLLPDVTVGALVAMMGSLYIGADPAAAITRAGLGELVNRRVSKCSGGEQQKVRFALALLSNPELLLLDEPTAGMDVTARKHFWQAMHAQAANGTTVMFATHYLEEAQDFADRIVVIVDGALVADGTVAQIKATVSNRTVDANLPRSEAEFVAGQTSSRLQELANGRFRFVCTDTDPVVRTLSTSTSATDIAIVSASLDEAFSALTDRTHQN</sequence>
<keyword evidence="2" id="KW-0813">Transport</keyword>
<dbReference type="PROSITE" id="PS00211">
    <property type="entry name" value="ABC_TRANSPORTER_1"/>
    <property type="match status" value="1"/>
</dbReference>
<name>A0ABT4M869_9NOCA</name>
<comment type="caution">
    <text evidence="7">The sequence shown here is derived from an EMBL/GenBank/DDBJ whole genome shotgun (WGS) entry which is preliminary data.</text>
</comment>
<dbReference type="InterPro" id="IPR017871">
    <property type="entry name" value="ABC_transporter-like_CS"/>
</dbReference>
<dbReference type="PROSITE" id="PS50893">
    <property type="entry name" value="ABC_TRANSPORTER_2"/>
    <property type="match status" value="1"/>
</dbReference>
<keyword evidence="3" id="KW-0547">Nucleotide-binding</keyword>
<keyword evidence="5" id="KW-0046">Antibiotic resistance</keyword>
<dbReference type="Proteomes" id="UP001081071">
    <property type="component" value="Unassembled WGS sequence"/>
</dbReference>